<dbReference type="EMBL" id="WIXP02000008">
    <property type="protein sequence ID" value="KAF6205954.1"/>
    <property type="molecule type" value="Genomic_DNA"/>
</dbReference>
<name>A0A8S9XBN8_APOLU</name>
<organism evidence="2 3">
    <name type="scientific">Apolygus lucorum</name>
    <name type="common">Small green plant bug</name>
    <name type="synonym">Lygocoris lucorum</name>
    <dbReference type="NCBI Taxonomy" id="248454"/>
    <lineage>
        <taxon>Eukaryota</taxon>
        <taxon>Metazoa</taxon>
        <taxon>Ecdysozoa</taxon>
        <taxon>Arthropoda</taxon>
        <taxon>Hexapoda</taxon>
        <taxon>Insecta</taxon>
        <taxon>Pterygota</taxon>
        <taxon>Neoptera</taxon>
        <taxon>Paraneoptera</taxon>
        <taxon>Hemiptera</taxon>
        <taxon>Heteroptera</taxon>
        <taxon>Panheteroptera</taxon>
        <taxon>Cimicomorpha</taxon>
        <taxon>Miridae</taxon>
        <taxon>Mirini</taxon>
        <taxon>Apolygus</taxon>
    </lineage>
</organism>
<dbReference type="InterPro" id="IPR016024">
    <property type="entry name" value="ARM-type_fold"/>
</dbReference>
<comment type="caution">
    <text evidence="2">The sequence shown here is derived from an EMBL/GenBank/DDBJ whole genome shotgun (WGS) entry which is preliminary data.</text>
</comment>
<reference evidence="2" key="1">
    <citation type="journal article" date="2021" name="Mol. Ecol. Resour.">
        <title>Apolygus lucorum genome provides insights into omnivorousness and mesophyll feeding.</title>
        <authorList>
            <person name="Liu Y."/>
            <person name="Liu H."/>
            <person name="Wang H."/>
            <person name="Huang T."/>
            <person name="Liu B."/>
            <person name="Yang B."/>
            <person name="Yin L."/>
            <person name="Li B."/>
            <person name="Zhang Y."/>
            <person name="Zhang S."/>
            <person name="Jiang F."/>
            <person name="Zhang X."/>
            <person name="Ren Y."/>
            <person name="Wang B."/>
            <person name="Wang S."/>
            <person name="Lu Y."/>
            <person name="Wu K."/>
            <person name="Fan W."/>
            <person name="Wang G."/>
        </authorList>
    </citation>
    <scope>NUCLEOTIDE SEQUENCE</scope>
    <source>
        <strain evidence="2">12Hb</strain>
    </source>
</reference>
<feature type="non-terminal residue" evidence="2">
    <location>
        <position position="305"/>
    </location>
</feature>
<evidence type="ECO:0000256" key="1">
    <source>
        <dbReference type="SAM" id="MobiDB-lite"/>
    </source>
</evidence>
<dbReference type="Proteomes" id="UP000466442">
    <property type="component" value="Unassembled WGS sequence"/>
</dbReference>
<dbReference type="SUPFAM" id="SSF48371">
    <property type="entry name" value="ARM repeat"/>
    <property type="match status" value="1"/>
</dbReference>
<dbReference type="AlphaFoldDB" id="A0A8S9XBN8"/>
<proteinExistence type="predicted"/>
<feature type="compositionally biased region" description="Basic and acidic residues" evidence="1">
    <location>
        <begin position="280"/>
        <end position="295"/>
    </location>
</feature>
<gene>
    <name evidence="2" type="ORF">GE061_017178</name>
</gene>
<accession>A0A8S9XBN8</accession>
<evidence type="ECO:0000313" key="2">
    <source>
        <dbReference type="EMBL" id="KAF6205954.1"/>
    </source>
</evidence>
<evidence type="ECO:0008006" key="4">
    <source>
        <dbReference type="Google" id="ProtNLM"/>
    </source>
</evidence>
<dbReference type="Gene3D" id="1.25.40.180">
    <property type="match status" value="1"/>
</dbReference>
<sequence length="305" mass="35446">FESDWYAVWERILELSKKERGLPLRQRFLLMNLLDLMNCGWVPRLPPVAPKTYMEIVAESQTLHDKNESTQKVEKAITESVISNDPTVVATEQEILKVFKSGRDVYTHLSNWEIENYKGRKTWFIYAMARAVLRYCIVGNILDNRRFAELVKLLQKYINSRQAEVACVYGIQYIIVAEMGNPKGLLEHVCETLHQTRTVSYIAFLDWRENWSKSPVLEVQGKADAQITLATFFIKLFKESIRPSSCYKSIVKELNSFDLEHLVSMAKLPPEIGKRIKMEEEREQSELNRGERDDNFSFALSSNTH</sequence>
<evidence type="ECO:0000313" key="3">
    <source>
        <dbReference type="Proteomes" id="UP000466442"/>
    </source>
</evidence>
<feature type="region of interest" description="Disordered" evidence="1">
    <location>
        <begin position="280"/>
        <end position="305"/>
    </location>
</feature>
<dbReference type="OrthoDB" id="514777at2759"/>
<protein>
    <recommendedName>
        <fullName evidence="4">MIF4G domain-containing protein</fullName>
    </recommendedName>
</protein>
<keyword evidence="3" id="KW-1185">Reference proteome</keyword>